<keyword evidence="1" id="KW-0808">Transferase</keyword>
<evidence type="ECO:0000313" key="1">
    <source>
        <dbReference type="EMBL" id="KAJ1941752.1"/>
    </source>
</evidence>
<organism evidence="1 2">
    <name type="scientific">Linderina macrospora</name>
    <dbReference type="NCBI Taxonomy" id="4868"/>
    <lineage>
        <taxon>Eukaryota</taxon>
        <taxon>Fungi</taxon>
        <taxon>Fungi incertae sedis</taxon>
        <taxon>Zoopagomycota</taxon>
        <taxon>Kickxellomycotina</taxon>
        <taxon>Kickxellomycetes</taxon>
        <taxon>Kickxellales</taxon>
        <taxon>Kickxellaceae</taxon>
        <taxon>Linderina</taxon>
    </lineage>
</organism>
<feature type="non-terminal residue" evidence="1">
    <location>
        <position position="749"/>
    </location>
</feature>
<reference evidence="1" key="1">
    <citation type="submission" date="2022-07" db="EMBL/GenBank/DDBJ databases">
        <title>Phylogenomic reconstructions and comparative analyses of Kickxellomycotina fungi.</title>
        <authorList>
            <person name="Reynolds N.K."/>
            <person name="Stajich J.E."/>
            <person name="Barry K."/>
            <person name="Grigoriev I.V."/>
            <person name="Crous P."/>
            <person name="Smith M.E."/>
        </authorList>
    </citation>
    <scope>NUCLEOTIDE SEQUENCE</scope>
    <source>
        <strain evidence="1">NRRL 5244</strain>
    </source>
</reference>
<gene>
    <name evidence="1" type="primary">USO1_1</name>
    <name evidence="1" type="ORF">FBU59_003408</name>
</gene>
<comment type="caution">
    <text evidence="1">The sequence shown here is derived from an EMBL/GenBank/DDBJ whole genome shotgun (WGS) entry which is preliminary data.</text>
</comment>
<name>A0ACC1J8J8_9FUNG</name>
<proteinExistence type="predicted"/>
<dbReference type="EMBL" id="JANBPW010002170">
    <property type="protein sequence ID" value="KAJ1941752.1"/>
    <property type="molecule type" value="Genomic_DNA"/>
</dbReference>
<accession>A0ACC1J8J8</accession>
<feature type="non-terminal residue" evidence="1">
    <location>
        <position position="1"/>
    </location>
</feature>
<protein>
    <submittedName>
        <fullName evidence="1">Vesicle-mediated ER to Golgi transport protein</fullName>
        <ecNumber evidence="1">2.1.1.319</ecNumber>
    </submittedName>
</protein>
<evidence type="ECO:0000313" key="2">
    <source>
        <dbReference type="Proteomes" id="UP001150603"/>
    </source>
</evidence>
<keyword evidence="2" id="KW-1185">Reference proteome</keyword>
<keyword evidence="1" id="KW-0489">Methyltransferase</keyword>
<dbReference type="Proteomes" id="UP001150603">
    <property type="component" value="Unassembled WGS sequence"/>
</dbReference>
<dbReference type="EC" id="2.1.1.319" evidence="1"/>
<sequence>NFFRETSGIQRLPDLLITDPSQTAGAAQHGHPENNEDFEWTAQHARNMLVVLDIIRMLIQPGNTNTESNQTAMQQNGIIPPLLQLALAYEAPSSVRAQALYAIGDIIRLHAANQGLFQRILITAAPADDDSEEANEKAIPEPAAMIVIRLAVGARPSAVPTNEYYIVRSAAAYLVQAYVGGNPDAQLALAATLTPPDGASGLGNPDTHQSAGSLIVSVLLDWRETGKEDVWRVWHASLLLSTVLRGYEQCKVQALRVSLGDESKGEDPLPLINELLSQARHATQESADARVCIALLALVCVWVVDFPQAVTTLLDESTNTSFLVEQINGSSGVNTLVQGVAAFLFGLIYQFDTDAESPVTRNQLYPILSKRVGTDQLLIRVQRLRDSKEFQYALGLTAGTHSNAYGGVPNELFFDNVFTDLFRAHYELFRAAVRLGPQEAQLAPAAFAHLQGGMAGYAGSGSAPGSIPGTPQMNQGNMSRSMSPGIAQDSVTDNKSSVPSVPKSEFDALDGKVREQAAEIERLSQALAEQKKVADEERQQREQEKEAGKQAHAQDFYEQLSQLAEVEGKVREQAEEIDQLNQALADQKTQKQELETLHAQLADAEAKASQSQSQANTSTESEEKLAELEQKLSDLTLDAEQKQAAWDAEREELARKLATAEKQVVKAAAAGRNLNKKKEMQQAGAIEALEKNIQEKDAKIAALTSDVEQLKQRAAEAESLDELKERLATAEKEQEDLLVYLADQDQQAK</sequence>